<dbReference type="EMBL" id="SRYA01000048">
    <property type="protein sequence ID" value="TGY91967.1"/>
    <property type="molecule type" value="Genomic_DNA"/>
</dbReference>
<reference evidence="1" key="1">
    <citation type="submission" date="2019-04" db="EMBL/GenBank/DDBJ databases">
        <title>Microbes associate with the intestines of laboratory mice.</title>
        <authorList>
            <person name="Navarre W."/>
            <person name="Wong E."/>
            <person name="Huang K."/>
            <person name="Tropini C."/>
            <person name="Ng K."/>
            <person name="Yu B."/>
        </authorList>
    </citation>
    <scope>NUCLEOTIDE SEQUENCE</scope>
    <source>
        <strain evidence="1">NM01_1-7b</strain>
    </source>
</reference>
<name>A0AC61RRM5_9FIRM</name>
<evidence type="ECO:0000313" key="2">
    <source>
        <dbReference type="Proteomes" id="UP000304953"/>
    </source>
</evidence>
<keyword evidence="2" id="KW-1185">Reference proteome</keyword>
<dbReference type="Proteomes" id="UP000304953">
    <property type="component" value="Unassembled WGS sequence"/>
</dbReference>
<gene>
    <name evidence="1" type="ORF">E5329_19455</name>
</gene>
<proteinExistence type="predicted"/>
<evidence type="ECO:0000313" key="1">
    <source>
        <dbReference type="EMBL" id="TGY91967.1"/>
    </source>
</evidence>
<protein>
    <submittedName>
        <fullName evidence="1">Uncharacterized protein</fullName>
    </submittedName>
</protein>
<accession>A0AC61RRM5</accession>
<comment type="caution">
    <text evidence="1">The sequence shown here is derived from an EMBL/GenBank/DDBJ whole genome shotgun (WGS) entry which is preliminary data.</text>
</comment>
<sequence length="101" mass="11991">MDHSFQIMLARQADRKSIRGRNWRNDDGFSGPTKEELFQIKAERKKKWKREAEYSRLLEESSLRRRYKEKINVKKYPHGSLTTKAYNERKEDGRTGANSGV</sequence>
<organism evidence="1 2">
    <name type="scientific">Petralouisia muris</name>
    <dbReference type="NCBI Taxonomy" id="3032872"/>
    <lineage>
        <taxon>Bacteria</taxon>
        <taxon>Bacillati</taxon>
        <taxon>Bacillota</taxon>
        <taxon>Clostridia</taxon>
        <taxon>Lachnospirales</taxon>
        <taxon>Lachnospiraceae</taxon>
        <taxon>Petralouisia</taxon>
    </lineage>
</organism>